<reference evidence="2 3" key="2">
    <citation type="journal article" date="2021" name="Int. J. Syst. Evol. Microbiol.">
        <title>Isolation and Polyphasic Characterization of Desulfuromonas versatilis sp. Nov., an Electrogenic Bacteria Capable of Versatile Metabolism Isolated from a Graphene Oxide-Reducing Enrichment Culture.</title>
        <authorList>
            <person name="Xie L."/>
            <person name="Yoshida N."/>
            <person name="Ishii S."/>
            <person name="Meng L."/>
        </authorList>
    </citation>
    <scope>NUCLEOTIDE SEQUENCE [LARGE SCALE GENOMIC DNA]</scope>
    <source>
        <strain evidence="2 3">NIT-T3</strain>
    </source>
</reference>
<evidence type="ECO:0000256" key="1">
    <source>
        <dbReference type="SAM" id="Phobius"/>
    </source>
</evidence>
<keyword evidence="1" id="KW-0812">Transmembrane</keyword>
<sequence>MELFFVVLLLGLLPAYIATGKGRNFLVWWVYGMLLLPFAIFHAIAMRPAEKNLIFYGMRYCPHCRKTITLESTECEFCHEKLEPLPVEKD</sequence>
<dbReference type="RefSeq" id="WP_221252004.1">
    <property type="nucleotide sequence ID" value="NZ_AP024355.1"/>
</dbReference>
<name>A0ABM8HRJ8_9BACT</name>
<protein>
    <recommendedName>
        <fullName evidence="4">Zinc ribbon domain-containing protein</fullName>
    </recommendedName>
</protein>
<reference evidence="2 3" key="1">
    <citation type="journal article" date="2016" name="C (Basel)">
        <title>Selective Growth of and Electricity Production by Marine Exoelectrogenic Bacteria in Self-Aggregated Hydrogel of Microbially Reduced Graphene Oxide.</title>
        <authorList>
            <person name="Yoshida N."/>
            <person name="Goto Y."/>
            <person name="Miyata Y."/>
        </authorList>
    </citation>
    <scope>NUCLEOTIDE SEQUENCE [LARGE SCALE GENOMIC DNA]</scope>
    <source>
        <strain evidence="2 3">NIT-T3</strain>
    </source>
</reference>
<keyword evidence="1" id="KW-1133">Transmembrane helix</keyword>
<feature type="transmembrane region" description="Helical" evidence="1">
    <location>
        <begin position="27"/>
        <end position="45"/>
    </location>
</feature>
<evidence type="ECO:0000313" key="2">
    <source>
        <dbReference type="EMBL" id="BCR04545.1"/>
    </source>
</evidence>
<dbReference type="Proteomes" id="UP001319827">
    <property type="component" value="Chromosome"/>
</dbReference>
<keyword evidence="3" id="KW-1185">Reference proteome</keyword>
<evidence type="ECO:0008006" key="4">
    <source>
        <dbReference type="Google" id="ProtNLM"/>
    </source>
</evidence>
<accession>A0ABM8HRJ8</accession>
<gene>
    <name evidence="2" type="ORF">DESUT3_16140</name>
</gene>
<organism evidence="2 3">
    <name type="scientific">Desulfuromonas versatilis</name>
    <dbReference type="NCBI Taxonomy" id="2802975"/>
    <lineage>
        <taxon>Bacteria</taxon>
        <taxon>Pseudomonadati</taxon>
        <taxon>Thermodesulfobacteriota</taxon>
        <taxon>Desulfuromonadia</taxon>
        <taxon>Desulfuromonadales</taxon>
        <taxon>Desulfuromonadaceae</taxon>
        <taxon>Desulfuromonas</taxon>
    </lineage>
</organism>
<evidence type="ECO:0000313" key="3">
    <source>
        <dbReference type="Proteomes" id="UP001319827"/>
    </source>
</evidence>
<dbReference type="EMBL" id="AP024355">
    <property type="protein sequence ID" value="BCR04545.1"/>
    <property type="molecule type" value="Genomic_DNA"/>
</dbReference>
<keyword evidence="1" id="KW-0472">Membrane</keyword>
<proteinExistence type="predicted"/>